<dbReference type="AlphaFoldDB" id="A0A5C6FGT4"/>
<comment type="function">
    <text evidence="1">Catalyzes the phosphorylation of riboflavin to FMN followed by the adenylation of FMN to FAD.</text>
</comment>
<evidence type="ECO:0000256" key="12">
    <source>
        <dbReference type="ARBA" id="ARBA00023268"/>
    </source>
</evidence>
<evidence type="ECO:0000256" key="4">
    <source>
        <dbReference type="ARBA" id="ARBA00022630"/>
    </source>
</evidence>
<dbReference type="GO" id="GO:0009398">
    <property type="term" value="P:FMN biosynthetic process"/>
    <property type="evidence" value="ECO:0007669"/>
    <property type="project" value="UniProtKB-UniRule"/>
</dbReference>
<dbReference type="PIRSF" id="PIRSF004491">
    <property type="entry name" value="FAD_Synth"/>
    <property type="match status" value="1"/>
</dbReference>
<evidence type="ECO:0000256" key="15">
    <source>
        <dbReference type="PIRNR" id="PIRNR004491"/>
    </source>
</evidence>
<comment type="pathway">
    <text evidence="3 15">Cofactor biosynthesis; FMN biosynthesis; FMN from riboflavin (ATP route): step 1/1.</text>
</comment>
<evidence type="ECO:0000256" key="1">
    <source>
        <dbReference type="ARBA" id="ARBA00002121"/>
    </source>
</evidence>
<evidence type="ECO:0000313" key="18">
    <source>
        <dbReference type="Proteomes" id="UP000318288"/>
    </source>
</evidence>
<proteinExistence type="inferred from homology"/>
<sequence>MTKIVPLANVTDCPDLVRLAGLRGGAISIGNFDGVHLGHAALLKQLRQVADSVGGPAVVVALDPHPAVILRPEQAPTRLTWIERRAELMQPHGIDALVVCETRGGLLGLTANEFFEALIRQQLDARAIVEGPNFFFGKGREGDIATLGRLCVADSIELQIALPSNLRGEMISSTRIRRCLTSGDLDGATAMLGTFYRMRGDVVQGAGRGRTIGFPTANLQSIDTVVPAAGVYGGRVEVNKRRQLAAIHIGPNPTFDQDTSMKVEVHIIDYDGDLYDQSLNVDFALRVRDVIKFDSATELVEQLESDIRTIRNQLA</sequence>
<evidence type="ECO:0000256" key="14">
    <source>
        <dbReference type="ARBA" id="ARBA00049494"/>
    </source>
</evidence>
<dbReference type="GO" id="GO:0009231">
    <property type="term" value="P:riboflavin biosynthetic process"/>
    <property type="evidence" value="ECO:0007669"/>
    <property type="project" value="InterPro"/>
</dbReference>
<dbReference type="InterPro" id="IPR002606">
    <property type="entry name" value="Riboflavin_kinase_bac"/>
</dbReference>
<accession>A0A5C6FGT4</accession>
<dbReference type="EC" id="2.7.1.26" evidence="15"/>
<dbReference type="InterPro" id="IPR015865">
    <property type="entry name" value="Riboflavin_kinase_bac/euk"/>
</dbReference>
<dbReference type="SMART" id="SM00904">
    <property type="entry name" value="Flavokinase"/>
    <property type="match status" value="1"/>
</dbReference>
<dbReference type="FunFam" id="3.40.50.620:FF:000021">
    <property type="entry name" value="Riboflavin biosynthesis protein"/>
    <property type="match status" value="1"/>
</dbReference>
<evidence type="ECO:0000256" key="11">
    <source>
        <dbReference type="ARBA" id="ARBA00022840"/>
    </source>
</evidence>
<keyword evidence="18" id="KW-1185">Reference proteome</keyword>
<evidence type="ECO:0000256" key="6">
    <source>
        <dbReference type="ARBA" id="ARBA00022679"/>
    </source>
</evidence>
<evidence type="ECO:0000256" key="8">
    <source>
        <dbReference type="ARBA" id="ARBA00022741"/>
    </source>
</evidence>
<comment type="catalytic activity">
    <reaction evidence="14 15">
        <text>FMN + ATP + H(+) = FAD + diphosphate</text>
        <dbReference type="Rhea" id="RHEA:17237"/>
        <dbReference type="ChEBI" id="CHEBI:15378"/>
        <dbReference type="ChEBI" id="CHEBI:30616"/>
        <dbReference type="ChEBI" id="CHEBI:33019"/>
        <dbReference type="ChEBI" id="CHEBI:57692"/>
        <dbReference type="ChEBI" id="CHEBI:58210"/>
        <dbReference type="EC" id="2.7.7.2"/>
    </reaction>
</comment>
<evidence type="ECO:0000256" key="13">
    <source>
        <dbReference type="ARBA" id="ARBA00047880"/>
    </source>
</evidence>
<dbReference type="Pfam" id="PF06574">
    <property type="entry name" value="FAD_syn"/>
    <property type="match status" value="1"/>
</dbReference>
<dbReference type="InterPro" id="IPR015864">
    <property type="entry name" value="FAD_synthase"/>
</dbReference>
<dbReference type="NCBIfam" id="TIGR00083">
    <property type="entry name" value="ribF"/>
    <property type="match status" value="1"/>
</dbReference>
<dbReference type="InterPro" id="IPR004821">
    <property type="entry name" value="Cyt_trans-like"/>
</dbReference>
<evidence type="ECO:0000256" key="7">
    <source>
        <dbReference type="ARBA" id="ARBA00022695"/>
    </source>
</evidence>
<dbReference type="SUPFAM" id="SSF52374">
    <property type="entry name" value="Nucleotidylyl transferase"/>
    <property type="match status" value="1"/>
</dbReference>
<evidence type="ECO:0000256" key="10">
    <source>
        <dbReference type="ARBA" id="ARBA00022827"/>
    </source>
</evidence>
<reference evidence="17 18" key="1">
    <citation type="submission" date="2019-02" db="EMBL/GenBank/DDBJ databases">
        <title>Deep-cultivation of Planctomycetes and their phenomic and genomic characterization uncovers novel biology.</title>
        <authorList>
            <person name="Wiegand S."/>
            <person name="Jogler M."/>
            <person name="Boedeker C."/>
            <person name="Pinto D."/>
            <person name="Vollmers J."/>
            <person name="Rivas-Marin E."/>
            <person name="Kohn T."/>
            <person name="Peeters S.H."/>
            <person name="Heuer A."/>
            <person name="Rast P."/>
            <person name="Oberbeckmann S."/>
            <person name="Bunk B."/>
            <person name="Jeske O."/>
            <person name="Meyerdierks A."/>
            <person name="Storesund J.E."/>
            <person name="Kallscheuer N."/>
            <person name="Luecker S."/>
            <person name="Lage O.M."/>
            <person name="Pohl T."/>
            <person name="Merkel B.J."/>
            <person name="Hornburger P."/>
            <person name="Mueller R.-W."/>
            <person name="Bruemmer F."/>
            <person name="Labrenz M."/>
            <person name="Spormann A.M."/>
            <person name="Op Den Camp H."/>
            <person name="Overmann J."/>
            <person name="Amann R."/>
            <person name="Jetten M.S.M."/>
            <person name="Mascher T."/>
            <person name="Medema M.H."/>
            <person name="Devos D.P."/>
            <person name="Kaster A.-K."/>
            <person name="Ovreas L."/>
            <person name="Rohde M."/>
            <person name="Galperin M.Y."/>
            <person name="Jogler C."/>
        </authorList>
    </citation>
    <scope>NUCLEOTIDE SEQUENCE [LARGE SCALE GENOMIC DNA]</scope>
    <source>
        <strain evidence="17 18">Poly51</strain>
    </source>
</reference>
<dbReference type="CDD" id="cd02064">
    <property type="entry name" value="FAD_synthetase_N"/>
    <property type="match status" value="1"/>
</dbReference>
<gene>
    <name evidence="17" type="primary">ribF</name>
    <name evidence="17" type="ORF">Poly51_21720</name>
</gene>
<dbReference type="SUPFAM" id="SSF82114">
    <property type="entry name" value="Riboflavin kinase-like"/>
    <property type="match status" value="1"/>
</dbReference>
<comment type="pathway">
    <text evidence="2 15">Cofactor biosynthesis; FAD biosynthesis; FAD from FMN: step 1/1.</text>
</comment>
<evidence type="ECO:0000259" key="16">
    <source>
        <dbReference type="SMART" id="SM00904"/>
    </source>
</evidence>
<evidence type="ECO:0000256" key="3">
    <source>
        <dbReference type="ARBA" id="ARBA00005201"/>
    </source>
</evidence>
<name>A0A5C6FGT4_9BACT</name>
<feature type="domain" description="Riboflavin kinase" evidence="16">
    <location>
        <begin position="191"/>
        <end position="315"/>
    </location>
</feature>
<comment type="catalytic activity">
    <reaction evidence="13 15">
        <text>riboflavin + ATP = FMN + ADP + H(+)</text>
        <dbReference type="Rhea" id="RHEA:14357"/>
        <dbReference type="ChEBI" id="CHEBI:15378"/>
        <dbReference type="ChEBI" id="CHEBI:30616"/>
        <dbReference type="ChEBI" id="CHEBI:57986"/>
        <dbReference type="ChEBI" id="CHEBI:58210"/>
        <dbReference type="ChEBI" id="CHEBI:456216"/>
        <dbReference type="EC" id="2.7.1.26"/>
    </reaction>
</comment>
<evidence type="ECO:0000256" key="2">
    <source>
        <dbReference type="ARBA" id="ARBA00004726"/>
    </source>
</evidence>
<dbReference type="EC" id="2.7.7.2" evidence="15"/>
<keyword evidence="10 15" id="KW-0274">FAD</keyword>
<evidence type="ECO:0000313" key="17">
    <source>
        <dbReference type="EMBL" id="TWU59384.1"/>
    </source>
</evidence>
<organism evidence="17 18">
    <name type="scientific">Rubripirellula tenax</name>
    <dbReference type="NCBI Taxonomy" id="2528015"/>
    <lineage>
        <taxon>Bacteria</taxon>
        <taxon>Pseudomonadati</taxon>
        <taxon>Planctomycetota</taxon>
        <taxon>Planctomycetia</taxon>
        <taxon>Pirellulales</taxon>
        <taxon>Pirellulaceae</taxon>
        <taxon>Rubripirellula</taxon>
    </lineage>
</organism>
<protein>
    <recommendedName>
        <fullName evidence="15">Riboflavin biosynthesis protein</fullName>
    </recommendedName>
    <domain>
        <recommendedName>
            <fullName evidence="15">Riboflavin kinase</fullName>
            <ecNumber evidence="15">2.7.1.26</ecNumber>
        </recommendedName>
        <alternativeName>
            <fullName evidence="15">Flavokinase</fullName>
        </alternativeName>
    </domain>
    <domain>
        <recommendedName>
            <fullName evidence="15">FMN adenylyltransferase</fullName>
            <ecNumber evidence="15">2.7.7.2</ecNumber>
        </recommendedName>
        <alternativeName>
            <fullName evidence="15">FAD pyrophosphorylase</fullName>
        </alternativeName>
        <alternativeName>
            <fullName evidence="15">FAD synthase</fullName>
        </alternativeName>
    </domain>
</protein>
<dbReference type="UniPathway" id="UPA00277">
    <property type="reaction ID" value="UER00407"/>
</dbReference>
<evidence type="ECO:0000256" key="9">
    <source>
        <dbReference type="ARBA" id="ARBA00022777"/>
    </source>
</evidence>
<keyword evidence="8 15" id="KW-0547">Nucleotide-binding</keyword>
<dbReference type="Proteomes" id="UP000318288">
    <property type="component" value="Unassembled WGS sequence"/>
</dbReference>
<keyword evidence="7 15" id="KW-0548">Nucleotidyltransferase</keyword>
<dbReference type="GO" id="GO:0006747">
    <property type="term" value="P:FAD biosynthetic process"/>
    <property type="evidence" value="ECO:0007669"/>
    <property type="project" value="UniProtKB-UniRule"/>
</dbReference>
<dbReference type="InterPro" id="IPR023468">
    <property type="entry name" value="Riboflavin_kinase"/>
</dbReference>
<dbReference type="PANTHER" id="PTHR22749">
    <property type="entry name" value="RIBOFLAVIN KINASE/FMN ADENYLYLTRANSFERASE"/>
    <property type="match status" value="1"/>
</dbReference>
<dbReference type="InterPro" id="IPR023465">
    <property type="entry name" value="Riboflavin_kinase_dom_sf"/>
</dbReference>
<keyword evidence="4 15" id="KW-0285">Flavoprotein</keyword>
<dbReference type="RefSeq" id="WP_186775461.1">
    <property type="nucleotide sequence ID" value="NZ_SJPW01000002.1"/>
</dbReference>
<keyword evidence="11 15" id="KW-0067">ATP-binding</keyword>
<dbReference type="Gene3D" id="2.40.30.30">
    <property type="entry name" value="Riboflavin kinase-like"/>
    <property type="match status" value="1"/>
</dbReference>
<dbReference type="EMBL" id="SJPW01000002">
    <property type="protein sequence ID" value="TWU59384.1"/>
    <property type="molecule type" value="Genomic_DNA"/>
</dbReference>
<comment type="similarity">
    <text evidence="15">Belongs to the ribF family.</text>
</comment>
<dbReference type="GO" id="GO:0005524">
    <property type="term" value="F:ATP binding"/>
    <property type="evidence" value="ECO:0007669"/>
    <property type="project" value="UniProtKB-UniRule"/>
</dbReference>
<dbReference type="GO" id="GO:0008531">
    <property type="term" value="F:riboflavin kinase activity"/>
    <property type="evidence" value="ECO:0007669"/>
    <property type="project" value="UniProtKB-UniRule"/>
</dbReference>
<dbReference type="PANTHER" id="PTHR22749:SF6">
    <property type="entry name" value="RIBOFLAVIN KINASE"/>
    <property type="match status" value="1"/>
</dbReference>
<dbReference type="GO" id="GO:0003919">
    <property type="term" value="F:FMN adenylyltransferase activity"/>
    <property type="evidence" value="ECO:0007669"/>
    <property type="project" value="UniProtKB-UniRule"/>
</dbReference>
<dbReference type="Gene3D" id="3.40.50.620">
    <property type="entry name" value="HUPs"/>
    <property type="match status" value="1"/>
</dbReference>
<dbReference type="FunFam" id="2.40.30.30:FF:000003">
    <property type="entry name" value="Riboflavin biosynthesis protein"/>
    <property type="match status" value="1"/>
</dbReference>
<keyword evidence="6 15" id="KW-0808">Transferase</keyword>
<comment type="caution">
    <text evidence="17">The sequence shown here is derived from an EMBL/GenBank/DDBJ whole genome shotgun (WGS) entry which is preliminary data.</text>
</comment>
<dbReference type="NCBIfam" id="TIGR00125">
    <property type="entry name" value="cyt_tran_rel"/>
    <property type="match status" value="1"/>
</dbReference>
<dbReference type="InterPro" id="IPR014729">
    <property type="entry name" value="Rossmann-like_a/b/a_fold"/>
</dbReference>
<dbReference type="Pfam" id="PF01687">
    <property type="entry name" value="Flavokinase"/>
    <property type="match status" value="1"/>
</dbReference>
<keyword evidence="5 15" id="KW-0288">FMN</keyword>
<evidence type="ECO:0000256" key="5">
    <source>
        <dbReference type="ARBA" id="ARBA00022643"/>
    </source>
</evidence>
<keyword evidence="9 15" id="KW-0418">Kinase</keyword>
<keyword evidence="12" id="KW-0511">Multifunctional enzyme</keyword>
<dbReference type="UniPathway" id="UPA00276">
    <property type="reaction ID" value="UER00406"/>
</dbReference>